<dbReference type="EMBL" id="JBBMEZ010000016">
    <property type="protein sequence ID" value="MEQ2470077.1"/>
    <property type="molecule type" value="Genomic_DNA"/>
</dbReference>
<gene>
    <name evidence="1" type="ORF">WMO39_07010</name>
</gene>
<comment type="caution">
    <text evidence="1">The sequence shown here is derived from an EMBL/GenBank/DDBJ whole genome shotgun (WGS) entry which is preliminary data.</text>
</comment>
<dbReference type="Proteomes" id="UP001490816">
    <property type="component" value="Unassembled WGS sequence"/>
</dbReference>
<evidence type="ECO:0000313" key="2">
    <source>
        <dbReference type="Proteomes" id="UP001490816"/>
    </source>
</evidence>
<sequence length="64" mass="7857">MKEKEILEEEYENIRKALRYIKSEKMRSRLIKYYWDNKTQEEIAFEEGSRQPNVCKEINDGIKN</sequence>
<reference evidence="1 2" key="1">
    <citation type="submission" date="2024-03" db="EMBL/GenBank/DDBJ databases">
        <title>Human intestinal bacterial collection.</title>
        <authorList>
            <person name="Pauvert C."/>
            <person name="Hitch T.C.A."/>
            <person name="Clavel T."/>
        </authorList>
    </citation>
    <scope>NUCLEOTIDE SEQUENCE [LARGE SCALE GENOMIC DNA]</scope>
    <source>
        <strain evidence="1 2">CLA-JM-H38</strain>
    </source>
</reference>
<evidence type="ECO:0008006" key="3">
    <source>
        <dbReference type="Google" id="ProtNLM"/>
    </source>
</evidence>
<accession>A0ABV1F9P9</accession>
<organism evidence="1 2">
    <name type="scientific">Ruminococcoides intestinale</name>
    <dbReference type="NCBI Taxonomy" id="3133162"/>
    <lineage>
        <taxon>Bacteria</taxon>
        <taxon>Bacillati</taxon>
        <taxon>Bacillota</taxon>
        <taxon>Clostridia</taxon>
        <taxon>Eubacteriales</taxon>
        <taxon>Oscillospiraceae</taxon>
        <taxon>Ruminococcoides</taxon>
    </lineage>
</organism>
<evidence type="ECO:0000313" key="1">
    <source>
        <dbReference type="EMBL" id="MEQ2470077.1"/>
    </source>
</evidence>
<proteinExistence type="predicted"/>
<keyword evidence="2" id="KW-1185">Reference proteome</keyword>
<protein>
    <recommendedName>
        <fullName evidence="3">Sigma-70 family RNA polymerase sigma factor</fullName>
    </recommendedName>
</protein>
<name>A0ABV1F9P9_9FIRM</name>